<name>A0ACC0ABM9_CATRO</name>
<gene>
    <name evidence="1" type="ORF">M9H77_27063</name>
</gene>
<reference evidence="2" key="1">
    <citation type="journal article" date="2023" name="Nat. Plants">
        <title>Single-cell RNA sequencing provides a high-resolution roadmap for understanding the multicellular compartmentation of specialized metabolism.</title>
        <authorList>
            <person name="Sun S."/>
            <person name="Shen X."/>
            <person name="Li Y."/>
            <person name="Li Y."/>
            <person name="Wang S."/>
            <person name="Li R."/>
            <person name="Zhang H."/>
            <person name="Shen G."/>
            <person name="Guo B."/>
            <person name="Wei J."/>
            <person name="Xu J."/>
            <person name="St-Pierre B."/>
            <person name="Chen S."/>
            <person name="Sun C."/>
        </authorList>
    </citation>
    <scope>NUCLEOTIDE SEQUENCE [LARGE SCALE GENOMIC DNA]</scope>
</reference>
<accession>A0ACC0ABM9</accession>
<proteinExistence type="predicted"/>
<evidence type="ECO:0000313" key="2">
    <source>
        <dbReference type="Proteomes" id="UP001060085"/>
    </source>
</evidence>
<dbReference type="EMBL" id="CM044706">
    <property type="protein sequence ID" value="KAI5658270.1"/>
    <property type="molecule type" value="Genomic_DNA"/>
</dbReference>
<organism evidence="1 2">
    <name type="scientific">Catharanthus roseus</name>
    <name type="common">Madagascar periwinkle</name>
    <name type="synonym">Vinca rosea</name>
    <dbReference type="NCBI Taxonomy" id="4058"/>
    <lineage>
        <taxon>Eukaryota</taxon>
        <taxon>Viridiplantae</taxon>
        <taxon>Streptophyta</taxon>
        <taxon>Embryophyta</taxon>
        <taxon>Tracheophyta</taxon>
        <taxon>Spermatophyta</taxon>
        <taxon>Magnoliopsida</taxon>
        <taxon>eudicotyledons</taxon>
        <taxon>Gunneridae</taxon>
        <taxon>Pentapetalae</taxon>
        <taxon>asterids</taxon>
        <taxon>lamiids</taxon>
        <taxon>Gentianales</taxon>
        <taxon>Apocynaceae</taxon>
        <taxon>Rauvolfioideae</taxon>
        <taxon>Vinceae</taxon>
        <taxon>Catharanthinae</taxon>
        <taxon>Catharanthus</taxon>
    </lineage>
</organism>
<protein>
    <submittedName>
        <fullName evidence="1">Uncharacterized protein</fullName>
    </submittedName>
</protein>
<keyword evidence="2" id="KW-1185">Reference proteome</keyword>
<evidence type="ECO:0000313" key="1">
    <source>
        <dbReference type="EMBL" id="KAI5658270.1"/>
    </source>
</evidence>
<comment type="caution">
    <text evidence="1">The sequence shown here is derived from an EMBL/GenBank/DDBJ whole genome shotgun (WGS) entry which is preliminary data.</text>
</comment>
<dbReference type="Proteomes" id="UP001060085">
    <property type="component" value="Linkage Group LG06"/>
</dbReference>
<sequence>MELTLEEYKALLALWRRALVIKVLGRNVSFKVLEQRWHVGRPNFCPSTDVITSTLAWIKLSEIPVELFNEELLLQIGNKIGKGDKIDDTTTCVTRGRFAKIYLQIELQEHGCPSLNCLGTCQKLSIRVSILYILNMVAVETSPTGTTRGGGDSTLVTIATRGPYSPWMLPKKFRQNRCNFAGRKQSARNIIGCNNQRLRFLDMGFFGSNYTWSNNREGAAKISERLDRAWCNTKWRLKTPNATVQHLPKNLLRPSSNHGTMQHIIKKENDSQVFRVEAAWFVHQDFQDIVRKIWEENPENLEVAINMFMKGPLGGVMKSSAVFQKEKIDV</sequence>